<evidence type="ECO:0000256" key="1">
    <source>
        <dbReference type="ARBA" id="ARBA00004259"/>
    </source>
</evidence>
<gene>
    <name evidence="5" type="ORF">DFH05DRAFT_1208152</name>
</gene>
<name>A0A9W8NYQ0_9AGAR</name>
<dbReference type="InterPro" id="IPR007231">
    <property type="entry name" value="Nucleoporin_int_Nup93/Nic96"/>
</dbReference>
<dbReference type="Pfam" id="PF04097">
    <property type="entry name" value="Nic96"/>
    <property type="match status" value="2"/>
</dbReference>
<comment type="similarity">
    <text evidence="2 4">Belongs to the nucleoporin interacting component (NIC) family.</text>
</comment>
<protein>
    <recommendedName>
        <fullName evidence="4">Nuclear pore protein</fullName>
    </recommendedName>
</protein>
<keyword evidence="3 4" id="KW-0539">Nucleus</keyword>
<keyword evidence="4" id="KW-0811">Translocation</keyword>
<dbReference type="PANTHER" id="PTHR11225">
    <property type="entry name" value="NUCLEAR PORE COMPLEX PROTEIN NUP93 NUCLEOPORIN NUP93 DEAD EYE PROTEIN"/>
    <property type="match status" value="1"/>
</dbReference>
<keyword evidence="6" id="KW-1185">Reference proteome</keyword>
<keyword evidence="4" id="KW-0653">Protein transport</keyword>
<dbReference type="GO" id="GO:0017056">
    <property type="term" value="F:structural constituent of nuclear pore"/>
    <property type="evidence" value="ECO:0007669"/>
    <property type="project" value="InterPro"/>
</dbReference>
<keyword evidence="4" id="KW-0813">Transport</keyword>
<comment type="subcellular location">
    <subcellularLocation>
        <location evidence="1">Nucleus envelope</location>
    </subcellularLocation>
    <subcellularLocation>
        <location evidence="4">Nucleus</location>
        <location evidence="4">Nuclear pore complex</location>
    </subcellularLocation>
</comment>
<proteinExistence type="inferred from homology"/>
<dbReference type="GO" id="GO:0016973">
    <property type="term" value="P:poly(A)+ mRNA export from nucleus"/>
    <property type="evidence" value="ECO:0007669"/>
    <property type="project" value="TreeGrafter"/>
</dbReference>
<dbReference type="GO" id="GO:0006606">
    <property type="term" value="P:protein import into nucleus"/>
    <property type="evidence" value="ECO:0007669"/>
    <property type="project" value="TreeGrafter"/>
</dbReference>
<dbReference type="PANTHER" id="PTHR11225:SF4">
    <property type="entry name" value="NUCLEAR PORE COMPLEX PROTEIN NUP93"/>
    <property type="match status" value="1"/>
</dbReference>
<dbReference type="GO" id="GO:0005643">
    <property type="term" value="C:nuclear pore"/>
    <property type="evidence" value="ECO:0007669"/>
    <property type="project" value="UniProtKB-SubCell"/>
</dbReference>
<evidence type="ECO:0000256" key="2">
    <source>
        <dbReference type="ARBA" id="ARBA00010186"/>
    </source>
</evidence>
<keyword evidence="4" id="KW-0906">Nuclear pore complex</keyword>
<accession>A0A9W8NYQ0</accession>
<keyword evidence="4" id="KW-0472">Membrane</keyword>
<evidence type="ECO:0000256" key="3">
    <source>
        <dbReference type="ARBA" id="ARBA00023242"/>
    </source>
</evidence>
<evidence type="ECO:0000313" key="6">
    <source>
        <dbReference type="Proteomes" id="UP001142393"/>
    </source>
</evidence>
<dbReference type="AlphaFoldDB" id="A0A9W8NYQ0"/>
<evidence type="ECO:0000256" key="4">
    <source>
        <dbReference type="RuleBase" id="RU364035"/>
    </source>
</evidence>
<comment type="caution">
    <text evidence="5">The sequence shown here is derived from an EMBL/GenBank/DDBJ whole genome shotgun (WGS) entry which is preliminary data.</text>
</comment>
<evidence type="ECO:0000313" key="5">
    <source>
        <dbReference type="EMBL" id="KAJ3743422.1"/>
    </source>
</evidence>
<organism evidence="5 6">
    <name type="scientific">Lentinula detonsa</name>
    <dbReference type="NCBI Taxonomy" id="2804962"/>
    <lineage>
        <taxon>Eukaryota</taxon>
        <taxon>Fungi</taxon>
        <taxon>Dikarya</taxon>
        <taxon>Basidiomycota</taxon>
        <taxon>Agaricomycotina</taxon>
        <taxon>Agaricomycetes</taxon>
        <taxon>Agaricomycetidae</taxon>
        <taxon>Agaricales</taxon>
        <taxon>Marasmiineae</taxon>
        <taxon>Omphalotaceae</taxon>
        <taxon>Lentinula</taxon>
    </lineage>
</organism>
<dbReference type="Proteomes" id="UP001142393">
    <property type="component" value="Unassembled WGS sequence"/>
</dbReference>
<keyword evidence="4" id="KW-0509">mRNA transport</keyword>
<reference evidence="5 6" key="1">
    <citation type="journal article" date="2023" name="Proc. Natl. Acad. Sci. U.S.A.">
        <title>A global phylogenomic analysis of the shiitake genus Lentinula.</title>
        <authorList>
            <person name="Sierra-Patev S."/>
            <person name="Min B."/>
            <person name="Naranjo-Ortiz M."/>
            <person name="Looney B."/>
            <person name="Konkel Z."/>
            <person name="Slot J.C."/>
            <person name="Sakamoto Y."/>
            <person name="Steenwyk J.L."/>
            <person name="Rokas A."/>
            <person name="Carro J."/>
            <person name="Camarero S."/>
            <person name="Ferreira P."/>
            <person name="Molpeceres G."/>
            <person name="Ruiz-Duenas F.J."/>
            <person name="Serrano A."/>
            <person name="Henrissat B."/>
            <person name="Drula E."/>
            <person name="Hughes K.W."/>
            <person name="Mata J.L."/>
            <person name="Ishikawa N.K."/>
            <person name="Vargas-Isla R."/>
            <person name="Ushijima S."/>
            <person name="Smith C.A."/>
            <person name="Donoghue J."/>
            <person name="Ahrendt S."/>
            <person name="Andreopoulos W."/>
            <person name="He G."/>
            <person name="LaButti K."/>
            <person name="Lipzen A."/>
            <person name="Ng V."/>
            <person name="Riley R."/>
            <person name="Sandor L."/>
            <person name="Barry K."/>
            <person name="Martinez A.T."/>
            <person name="Xiao Y."/>
            <person name="Gibbons J.G."/>
            <person name="Terashima K."/>
            <person name="Grigoriev I.V."/>
            <person name="Hibbett D."/>
        </authorList>
    </citation>
    <scope>NUCLEOTIDE SEQUENCE [LARGE SCALE GENOMIC DNA]</scope>
    <source>
        <strain evidence="5 6">TFB7810</strain>
    </source>
</reference>
<dbReference type="EMBL" id="JANVFU010000008">
    <property type="protein sequence ID" value="KAJ3743422.1"/>
    <property type="molecule type" value="Genomic_DNA"/>
</dbReference>
<sequence length="952" mass="103342">MASTDLSSILSASKDLTKHLLNSKPPDLPSVNLSLEQIEAQSRRLVSKHDSSGDVNRANYLLAQASVDGSALSQSIAHLNASTTFSSSSLQPLQDTDVSSFLRHSHEQNLISTIEHGRKETQDSFYRMLEDRTARDWEEKKKRLFEQLGASVPVASSLTTSTTSLAASTMGMSSSMMKKQVPVSAPLSLQMHSKMLAYDRTVVALNSARLGGTSYPIIHALTDAANDNNQIAFMFTVLVKITQEPSSLPPLEHASAHILNSPVFERKYAKAYLASPAPALSLRKQIATGARQALEEQYLSIIQRTVHSHPSEAQLGGDPSTANLVRAFCAVRFYRQGEWLSGLELVKGSPVWAQVFFLVRIGEVSEAFQVLMRFKDAVDAREPGFIDAFRIWAESSERSLPRLIRDQLAGVYNAHMLQAQTTDPFKLALYKLIARLDVGRRSIPNVTTTTEDWLWMQFAMVDESSGDENDDSSLASLTKVLLAYGERHFEPATGSVGQKSGFWASVLLMCGQFERAVASLWDHDSGGSLQVEAVHLAVALAYHGLLRVSSKAEGSDVNILTLSPSATGTQPIPSLALHTLIWRYIRQFVKMDAKEGLQYVYILPLSADQPSPPGVGHEQLEAAWELVRRIIVMANGGPMWEELVGGVKGDGTRFPGVLPTHLPLLRLSPSHDSYPSTQSLSSSSSLRPTSLQTFDYKSQILLPTASSLLSNDRLPDAIKLYDLAGEYDTVVGCLAQALGNLVASGGTTLSFGAGGGTAWSAAGDQQDRAKELEKTAREILTVYERLGRGTGLGASGSSSGTNAGGKDRDACVKLLKILEAGERGRDGHVERALEILESTSLVPLDVNVASGKEGDVDVMKVTRKAEEFTQQHEALQRCLPVYLVMCMDALSGVASKIKSGVGVHGGEAQKRAAVIILRKKSRALMVYAGLLKYRMSPEVYGYLARGDVEVAL</sequence>